<evidence type="ECO:0000313" key="7">
    <source>
        <dbReference type="Proteomes" id="UP000887577"/>
    </source>
</evidence>
<evidence type="ECO:0000313" key="8">
    <source>
        <dbReference type="WBParaSite" id="PSU_v2.g4344.t1"/>
    </source>
</evidence>
<feature type="region of interest" description="Disordered" evidence="5">
    <location>
        <begin position="1"/>
        <end position="216"/>
    </location>
</feature>
<dbReference type="Proteomes" id="UP000887577">
    <property type="component" value="Unplaced"/>
</dbReference>
<sequence length="570" mass="65437">MFFHNPAAMTNEMDIDEQKVEKSNGEMKKKRYSRSPSPSRDSAKEKRRDKAEERSSSQRKEKDRKEVEKSSSSRSKNKEKDSEHHRSKESDRHLSKDKNDRRRSGSRDNDRRKRPSRSIEREKGDDRHRDSKDRDRRSRKRSTSRDRSRHSSRDRRRRSPSPRRSRRRSPSPRRRRRSPPWRRTTRLPGPERRDVMYFQPSQSMPEGANPNMTSEERDERTIFILQLARDTRPTDLETFFESVGNVRDVRIITDSRTGRSKGIAYVEFWERESVPLALGLNKQRLLGAPLIIQQSCAERNRQAAQTLGGALGFTTSFNATGPMRLIVENLHLDISDKMLLDIFEPFGKVTVCKVTRGPDRNSLGQANLQFKNADDAKKVLEQMNGFEVAGRALRIKIEEQEESRPSPPPEPHRERLEKDEKMELGHSGRLHVMAKLAEGSGMDVPQATKDLIATQQATVPPYATTTFFLSGLFDPATETGDNWAEEIADDVITECSQYGGVWHIYVDRNAAEGNVYIKCPTVLVAANCVAALHGRFFAGRMVTANYLPASSYHEMFPESRFASALLQPRR</sequence>
<feature type="compositionally biased region" description="Basic and acidic residues" evidence="5">
    <location>
        <begin position="16"/>
        <end position="27"/>
    </location>
</feature>
<accession>A0A914Z264</accession>
<dbReference type="InterPro" id="IPR000504">
    <property type="entry name" value="RRM_dom"/>
</dbReference>
<dbReference type="InterPro" id="IPR012677">
    <property type="entry name" value="Nucleotide-bd_a/b_plait_sf"/>
</dbReference>
<dbReference type="AlphaFoldDB" id="A0A914Z264"/>
<dbReference type="GO" id="GO:0006397">
    <property type="term" value="P:mRNA processing"/>
    <property type="evidence" value="ECO:0007669"/>
    <property type="project" value="InterPro"/>
</dbReference>
<organism evidence="7 8">
    <name type="scientific">Panagrolaimus superbus</name>
    <dbReference type="NCBI Taxonomy" id="310955"/>
    <lineage>
        <taxon>Eukaryota</taxon>
        <taxon>Metazoa</taxon>
        <taxon>Ecdysozoa</taxon>
        <taxon>Nematoda</taxon>
        <taxon>Chromadorea</taxon>
        <taxon>Rhabditida</taxon>
        <taxon>Tylenchina</taxon>
        <taxon>Panagrolaimomorpha</taxon>
        <taxon>Panagrolaimoidea</taxon>
        <taxon>Panagrolaimidae</taxon>
        <taxon>Panagrolaimus</taxon>
    </lineage>
</organism>
<evidence type="ECO:0000256" key="4">
    <source>
        <dbReference type="PROSITE-ProRule" id="PRU00176"/>
    </source>
</evidence>
<dbReference type="GO" id="GO:0003723">
    <property type="term" value="F:RNA binding"/>
    <property type="evidence" value="ECO:0007669"/>
    <property type="project" value="UniProtKB-UniRule"/>
</dbReference>
<protein>
    <submittedName>
        <fullName evidence="8">RRM domain-containing protein</fullName>
    </submittedName>
</protein>
<evidence type="ECO:0000256" key="2">
    <source>
        <dbReference type="ARBA" id="ARBA00022737"/>
    </source>
</evidence>
<dbReference type="WBParaSite" id="PSU_v2.g4344.t1">
    <property type="protein sequence ID" value="PSU_v2.g4344.t1"/>
    <property type="gene ID" value="PSU_v2.g4344"/>
</dbReference>
<reference evidence="8" key="1">
    <citation type="submission" date="2022-11" db="UniProtKB">
        <authorList>
            <consortium name="WormBaseParasite"/>
        </authorList>
    </citation>
    <scope>IDENTIFICATION</scope>
</reference>
<dbReference type="PROSITE" id="PS50102">
    <property type="entry name" value="RRM"/>
    <property type="match status" value="2"/>
</dbReference>
<feature type="compositionally biased region" description="Basic and acidic residues" evidence="5">
    <location>
        <begin position="41"/>
        <end position="136"/>
    </location>
</feature>
<evidence type="ECO:0000256" key="3">
    <source>
        <dbReference type="ARBA" id="ARBA00022884"/>
    </source>
</evidence>
<dbReference type="SMART" id="SM00360">
    <property type="entry name" value="RRM"/>
    <property type="match status" value="3"/>
</dbReference>
<keyword evidence="7" id="KW-1185">Reference proteome</keyword>
<dbReference type="InterPro" id="IPR035979">
    <property type="entry name" value="RBD_domain_sf"/>
</dbReference>
<dbReference type="CDD" id="cd12283">
    <property type="entry name" value="RRM1_RBM39_like"/>
    <property type="match status" value="1"/>
</dbReference>
<dbReference type="NCBIfam" id="TIGR01622">
    <property type="entry name" value="SF-CC1"/>
    <property type="match status" value="1"/>
</dbReference>
<feature type="region of interest" description="Disordered" evidence="5">
    <location>
        <begin position="397"/>
        <end position="416"/>
    </location>
</feature>
<dbReference type="Pfam" id="PF00076">
    <property type="entry name" value="RRM_1"/>
    <property type="match status" value="2"/>
</dbReference>
<dbReference type="GO" id="GO:0005634">
    <property type="term" value="C:nucleus"/>
    <property type="evidence" value="ECO:0007669"/>
    <property type="project" value="InterPro"/>
</dbReference>
<dbReference type="CDD" id="cd12285">
    <property type="entry name" value="RRM3_RBM39_like"/>
    <property type="match status" value="1"/>
</dbReference>
<keyword evidence="3 4" id="KW-0694">RNA-binding</keyword>
<feature type="domain" description="RRM" evidence="6">
    <location>
        <begin position="220"/>
        <end position="297"/>
    </location>
</feature>
<proteinExistence type="predicted"/>
<evidence type="ECO:0000256" key="1">
    <source>
        <dbReference type="ARBA" id="ARBA00022553"/>
    </source>
</evidence>
<dbReference type="Gene3D" id="3.30.70.330">
    <property type="match status" value="3"/>
</dbReference>
<keyword evidence="1" id="KW-0597">Phosphoprotein</keyword>
<evidence type="ECO:0000259" key="6">
    <source>
        <dbReference type="PROSITE" id="PS50102"/>
    </source>
</evidence>
<dbReference type="Pfam" id="PF15519">
    <property type="entry name" value="RBM39linker"/>
    <property type="match status" value="1"/>
</dbReference>
<dbReference type="SUPFAM" id="SSF54928">
    <property type="entry name" value="RNA-binding domain, RBD"/>
    <property type="match status" value="2"/>
</dbReference>
<evidence type="ECO:0000256" key="5">
    <source>
        <dbReference type="SAM" id="MobiDB-lite"/>
    </source>
</evidence>
<dbReference type="PANTHER" id="PTHR48036">
    <property type="entry name" value="SPLICING FACTOR (PAD-1), PUTATIVE (AFU_ORTHOLOGUE AFUA_1G15810)-RELATED"/>
    <property type="match status" value="1"/>
</dbReference>
<dbReference type="InterPro" id="IPR006509">
    <property type="entry name" value="RBM39_SF"/>
</dbReference>
<feature type="compositionally biased region" description="Basic residues" evidence="5">
    <location>
        <begin position="152"/>
        <end position="185"/>
    </location>
</feature>
<feature type="domain" description="RRM" evidence="6">
    <location>
        <begin position="323"/>
        <end position="400"/>
    </location>
</feature>
<keyword evidence="2" id="KW-0677">Repeat</keyword>
<name>A0A914Z264_9BILA</name>
<dbReference type="InterPro" id="IPR029123">
    <property type="entry name" value="RBM39_linker"/>
</dbReference>